<dbReference type="PANTHER" id="PTHR33710:SF77">
    <property type="entry name" value="DNASE I-LIKE SUPERFAMILY PROTEIN"/>
    <property type="match status" value="1"/>
</dbReference>
<protein>
    <recommendedName>
        <fullName evidence="3">Reverse transcriptase</fullName>
    </recommendedName>
</protein>
<dbReference type="InterPro" id="IPR036691">
    <property type="entry name" value="Endo/exonu/phosph_ase_sf"/>
</dbReference>
<gene>
    <name evidence="1" type="ORF">Dsin_027752</name>
</gene>
<dbReference type="EMBL" id="JANJYJ010000009">
    <property type="protein sequence ID" value="KAK3188191.1"/>
    <property type="molecule type" value="Genomic_DNA"/>
</dbReference>
<dbReference type="AlphaFoldDB" id="A0AAD9ZQR0"/>
<evidence type="ECO:0000313" key="2">
    <source>
        <dbReference type="Proteomes" id="UP001281410"/>
    </source>
</evidence>
<dbReference type="SUPFAM" id="SSF56219">
    <property type="entry name" value="DNase I-like"/>
    <property type="match status" value="1"/>
</dbReference>
<name>A0AAD9ZQR0_9ROSI</name>
<comment type="caution">
    <text evidence="1">The sequence shown here is derived from an EMBL/GenBank/DDBJ whole genome shotgun (WGS) entry which is preliminary data.</text>
</comment>
<dbReference type="Proteomes" id="UP001281410">
    <property type="component" value="Unassembled WGS sequence"/>
</dbReference>
<dbReference type="PANTHER" id="PTHR33710">
    <property type="entry name" value="BNAC02G09200D PROTEIN"/>
    <property type="match status" value="1"/>
</dbReference>
<organism evidence="1 2">
    <name type="scientific">Dipteronia sinensis</name>
    <dbReference type="NCBI Taxonomy" id="43782"/>
    <lineage>
        <taxon>Eukaryota</taxon>
        <taxon>Viridiplantae</taxon>
        <taxon>Streptophyta</taxon>
        <taxon>Embryophyta</taxon>
        <taxon>Tracheophyta</taxon>
        <taxon>Spermatophyta</taxon>
        <taxon>Magnoliopsida</taxon>
        <taxon>eudicotyledons</taxon>
        <taxon>Gunneridae</taxon>
        <taxon>Pentapetalae</taxon>
        <taxon>rosids</taxon>
        <taxon>malvids</taxon>
        <taxon>Sapindales</taxon>
        <taxon>Sapindaceae</taxon>
        <taxon>Hippocastanoideae</taxon>
        <taxon>Acereae</taxon>
        <taxon>Dipteronia</taxon>
    </lineage>
</organism>
<reference evidence="1" key="1">
    <citation type="journal article" date="2023" name="Plant J.">
        <title>Genome sequences and population genomics provide insights into the demographic history, inbreeding, and mutation load of two 'living fossil' tree species of Dipteronia.</title>
        <authorList>
            <person name="Feng Y."/>
            <person name="Comes H.P."/>
            <person name="Chen J."/>
            <person name="Zhu S."/>
            <person name="Lu R."/>
            <person name="Zhang X."/>
            <person name="Li P."/>
            <person name="Qiu J."/>
            <person name="Olsen K.M."/>
            <person name="Qiu Y."/>
        </authorList>
    </citation>
    <scope>NUCLEOTIDE SEQUENCE</scope>
    <source>
        <strain evidence="1">NBL</strain>
    </source>
</reference>
<proteinExistence type="predicted"/>
<keyword evidence="2" id="KW-1185">Reference proteome</keyword>
<evidence type="ECO:0000313" key="1">
    <source>
        <dbReference type="EMBL" id="KAK3188191.1"/>
    </source>
</evidence>
<accession>A0AAD9ZQR0</accession>
<dbReference type="Gene3D" id="3.60.10.10">
    <property type="entry name" value="Endonuclease/exonuclease/phosphatase"/>
    <property type="match status" value="1"/>
</dbReference>
<sequence length="363" mass="41505">MNALIWNARGLGSDQAFRVLLNHPEPDQRRRAWTLLKRLNDMYQFPWVCAGDFNEVLSNDEKLGIVKQKRILIKNFQEALDYCDLSDMGFRGPIYTWSNKRDGSESVQESLDRGVCNLVWKHLFPRAVISNLEYWHSDHRALLIVMFGQNERDKEDIRQLIEQNWFSSSNGDGLQGTISNITQCTKAQKAWNRSNRGNLTIEIENKRNELRMATSQSTSDLFRSNQGSDHTMNKVLDTVQPRISPQRSSLLDRAFIADEVRLAVFAIAPNKAPGIDGLSGFFYQKFWDVVGQRVTADCLRYLNEGCSLEAINHTLVALIPKVKSPVKMVDFRPISLCNLIYKVVAKALVNRLRLVLNEVISDS</sequence>
<evidence type="ECO:0008006" key="3">
    <source>
        <dbReference type="Google" id="ProtNLM"/>
    </source>
</evidence>